<reference evidence="2 3" key="1">
    <citation type="submission" date="2016-11" db="EMBL/GenBank/DDBJ databases">
        <authorList>
            <person name="Jaros S."/>
            <person name="Januszkiewicz K."/>
            <person name="Wedrychowicz H."/>
        </authorList>
    </citation>
    <scope>NUCLEOTIDE SEQUENCE [LARGE SCALE GENOMIC DNA]</scope>
    <source>
        <strain evidence="2 3">DSM 26883</strain>
    </source>
</reference>
<keyword evidence="1" id="KW-1133">Transmembrane helix</keyword>
<feature type="transmembrane region" description="Helical" evidence="1">
    <location>
        <begin position="12"/>
        <end position="33"/>
    </location>
</feature>
<accession>A0A1M4YJ27</accession>
<keyword evidence="1" id="KW-0472">Membrane</keyword>
<proteinExistence type="predicted"/>
<dbReference type="AlphaFoldDB" id="A0A1M4YJ27"/>
<organism evidence="2 3">
    <name type="scientific">Bacteroides faecichinchillae</name>
    <dbReference type="NCBI Taxonomy" id="871325"/>
    <lineage>
        <taxon>Bacteria</taxon>
        <taxon>Pseudomonadati</taxon>
        <taxon>Bacteroidota</taxon>
        <taxon>Bacteroidia</taxon>
        <taxon>Bacteroidales</taxon>
        <taxon>Bacteroidaceae</taxon>
        <taxon>Bacteroides</taxon>
    </lineage>
</organism>
<keyword evidence="1" id="KW-0812">Transmembrane</keyword>
<keyword evidence="3" id="KW-1185">Reference proteome</keyword>
<evidence type="ECO:0000313" key="3">
    <source>
        <dbReference type="Proteomes" id="UP000184436"/>
    </source>
</evidence>
<dbReference type="Proteomes" id="UP000184436">
    <property type="component" value="Unassembled WGS sequence"/>
</dbReference>
<dbReference type="STRING" id="871325.SAMN05444349_110127"/>
<gene>
    <name evidence="2" type="ORF">SAMN05444349_110127</name>
</gene>
<name>A0A1M4YJ27_9BACE</name>
<evidence type="ECO:0000313" key="2">
    <source>
        <dbReference type="EMBL" id="SHF05737.1"/>
    </source>
</evidence>
<sequence length="44" mass="4792">MAKKYPRKTIVNMTILCAATGIVSLSSGIFSSFMRSGSLPLFYC</sequence>
<protein>
    <submittedName>
        <fullName evidence="2">Uncharacterized protein</fullName>
    </submittedName>
</protein>
<evidence type="ECO:0000256" key="1">
    <source>
        <dbReference type="SAM" id="Phobius"/>
    </source>
</evidence>
<dbReference type="EMBL" id="FQVD01000010">
    <property type="protein sequence ID" value="SHF05737.1"/>
    <property type="molecule type" value="Genomic_DNA"/>
</dbReference>